<organism evidence="1">
    <name type="scientific">viral metagenome</name>
    <dbReference type="NCBI Taxonomy" id="1070528"/>
    <lineage>
        <taxon>unclassified sequences</taxon>
        <taxon>metagenomes</taxon>
        <taxon>organismal metagenomes</taxon>
    </lineage>
</organism>
<name>A0A6C0J7E6_9ZZZZ</name>
<dbReference type="EMBL" id="MN740346">
    <property type="protein sequence ID" value="QHU01579.1"/>
    <property type="molecule type" value="Genomic_DNA"/>
</dbReference>
<evidence type="ECO:0000313" key="1">
    <source>
        <dbReference type="EMBL" id="QHU01579.1"/>
    </source>
</evidence>
<protein>
    <submittedName>
        <fullName evidence="1">Uncharacterized protein</fullName>
    </submittedName>
</protein>
<dbReference type="AlphaFoldDB" id="A0A6C0J7E6"/>
<accession>A0A6C0J7E6</accession>
<reference evidence="1" key="1">
    <citation type="journal article" date="2020" name="Nature">
        <title>Giant virus diversity and host interactions through global metagenomics.</title>
        <authorList>
            <person name="Schulz F."/>
            <person name="Roux S."/>
            <person name="Paez-Espino D."/>
            <person name="Jungbluth S."/>
            <person name="Walsh D.A."/>
            <person name="Denef V.J."/>
            <person name="McMahon K.D."/>
            <person name="Konstantinidis K.T."/>
            <person name="Eloe-Fadrosh E.A."/>
            <person name="Kyrpides N.C."/>
            <person name="Woyke T."/>
        </authorList>
    </citation>
    <scope>NUCLEOTIDE SEQUENCE</scope>
    <source>
        <strain evidence="1">GVMAG-M-3300025874-2</strain>
    </source>
</reference>
<proteinExistence type="predicted"/>
<sequence>MYLLLITILLLIVIIVYTYLTETFIINKVDENCPTPWRKFRRYKIKNKCFINKGVLLFNAPDQCCSSIESPKSNCNINDVNCGICEMDNKTYYLSGDRNNPFNRLNTYCYPNTKNNWKTKRIIL</sequence>